<proteinExistence type="predicted"/>
<keyword evidence="2" id="KW-1185">Reference proteome</keyword>
<protein>
    <submittedName>
        <fullName evidence="1">Uncharacterized protein</fullName>
    </submittedName>
</protein>
<dbReference type="Proteomes" id="UP000765160">
    <property type="component" value="Unassembled WGS sequence"/>
</dbReference>
<accession>A0ABX1EU45</accession>
<reference evidence="1 2" key="1">
    <citation type="submission" date="2020-03" db="EMBL/GenBank/DDBJ databases">
        <title>Roseomonas selenitidurans sp. nov. isolated from soil.</title>
        <authorList>
            <person name="Liu H."/>
        </authorList>
    </citation>
    <scope>NUCLEOTIDE SEQUENCE [LARGE SCALE GENOMIC DNA]</scope>
    <source>
        <strain evidence="1 2">JCM 15073</strain>
    </source>
</reference>
<evidence type="ECO:0000313" key="1">
    <source>
        <dbReference type="EMBL" id="NKE43434.1"/>
    </source>
</evidence>
<sequence length="257" mass="28531">MSEKLGSGSTDPADVDWDGDYSPLLIWQEIDGKIRHWMMMAASDEEDARARRPPPQLSRRALTYLAAVAAGFHAMTVHRLDPRDYFKNVPGSANPEPRPFSREVQAFLDSAVPGLQGVPLALWDPRELRKQALAALNAKPPEISASDAAKLAPMVLGLTREDGHNAFDKYWSVSRKARVAQVLEWARDQRLSQRQQEEMLTLVFGISDLRTARRYLAEVKVLFPPLTQEEADADAEAEALLASRLSSEKDSPGEGQG</sequence>
<name>A0ABX1EU45_9PROT</name>
<dbReference type="RefSeq" id="WP_168046423.1">
    <property type="nucleotide sequence ID" value="NZ_JAATJR010000001.1"/>
</dbReference>
<organism evidence="1 2">
    <name type="scientific">Falsiroseomonas frigidaquae</name>
    <dbReference type="NCBI Taxonomy" id="487318"/>
    <lineage>
        <taxon>Bacteria</taxon>
        <taxon>Pseudomonadati</taxon>
        <taxon>Pseudomonadota</taxon>
        <taxon>Alphaproteobacteria</taxon>
        <taxon>Acetobacterales</taxon>
        <taxon>Roseomonadaceae</taxon>
        <taxon>Falsiroseomonas</taxon>
    </lineage>
</organism>
<dbReference type="EMBL" id="JAAVTX010000001">
    <property type="protein sequence ID" value="NKE43434.1"/>
    <property type="molecule type" value="Genomic_DNA"/>
</dbReference>
<gene>
    <name evidence="1" type="ORF">HB662_01500</name>
</gene>
<evidence type="ECO:0000313" key="2">
    <source>
        <dbReference type="Proteomes" id="UP000765160"/>
    </source>
</evidence>
<comment type="caution">
    <text evidence="1">The sequence shown here is derived from an EMBL/GenBank/DDBJ whole genome shotgun (WGS) entry which is preliminary data.</text>
</comment>